<organism evidence="2 3">
    <name type="scientific">Potamilus streckersoni</name>
    <dbReference type="NCBI Taxonomy" id="2493646"/>
    <lineage>
        <taxon>Eukaryota</taxon>
        <taxon>Metazoa</taxon>
        <taxon>Spiralia</taxon>
        <taxon>Lophotrochozoa</taxon>
        <taxon>Mollusca</taxon>
        <taxon>Bivalvia</taxon>
        <taxon>Autobranchia</taxon>
        <taxon>Heteroconchia</taxon>
        <taxon>Palaeoheterodonta</taxon>
        <taxon>Unionida</taxon>
        <taxon>Unionoidea</taxon>
        <taxon>Unionidae</taxon>
        <taxon>Ambleminae</taxon>
        <taxon>Lampsilini</taxon>
        <taxon>Potamilus</taxon>
    </lineage>
</organism>
<dbReference type="Proteomes" id="UP001195483">
    <property type="component" value="Unassembled WGS sequence"/>
</dbReference>
<dbReference type="AlphaFoldDB" id="A0AAE0RTZ2"/>
<keyword evidence="3" id="KW-1185">Reference proteome</keyword>
<feature type="chain" id="PRO_5042056454" evidence="1">
    <location>
        <begin position="20"/>
        <end position="120"/>
    </location>
</feature>
<reference evidence="2" key="2">
    <citation type="journal article" date="2021" name="Genome Biol. Evol.">
        <title>Developing a high-quality reference genome for a parasitic bivalve with doubly uniparental inheritance (Bivalvia: Unionida).</title>
        <authorList>
            <person name="Smith C.H."/>
        </authorList>
    </citation>
    <scope>NUCLEOTIDE SEQUENCE</scope>
    <source>
        <strain evidence="2">CHS0354</strain>
        <tissue evidence="2">Mantle</tissue>
    </source>
</reference>
<reference evidence="2" key="3">
    <citation type="submission" date="2023-05" db="EMBL/GenBank/DDBJ databases">
        <authorList>
            <person name="Smith C.H."/>
        </authorList>
    </citation>
    <scope>NUCLEOTIDE SEQUENCE</scope>
    <source>
        <strain evidence="2">CHS0354</strain>
        <tissue evidence="2">Mantle</tissue>
    </source>
</reference>
<keyword evidence="1" id="KW-0732">Signal</keyword>
<reference evidence="2" key="1">
    <citation type="journal article" date="2021" name="Genome Biol. Evol.">
        <title>A High-Quality Reference Genome for a Parasitic Bivalve with Doubly Uniparental Inheritance (Bivalvia: Unionida).</title>
        <authorList>
            <person name="Smith C.H."/>
        </authorList>
    </citation>
    <scope>NUCLEOTIDE SEQUENCE</scope>
    <source>
        <strain evidence="2">CHS0354</strain>
    </source>
</reference>
<evidence type="ECO:0000313" key="2">
    <source>
        <dbReference type="EMBL" id="KAK3579265.1"/>
    </source>
</evidence>
<protein>
    <submittedName>
        <fullName evidence="2">Uncharacterized protein</fullName>
    </submittedName>
</protein>
<accession>A0AAE0RTZ2</accession>
<proteinExistence type="predicted"/>
<dbReference type="EMBL" id="JAEAOA010001954">
    <property type="protein sequence ID" value="KAK3579265.1"/>
    <property type="molecule type" value="Genomic_DNA"/>
</dbReference>
<name>A0AAE0RTZ2_9BIVA</name>
<sequence>MSLYLTIISIVLLAPSCLGSHFRGGFFTWISTEQQSQIKISYRLSWRRSYSSDHFCDSSHISSGDLRPGEGSLICSRGCIGTVTELAYRCTDFSETEDWTTGTRTFLYNLTTASPEISLM</sequence>
<feature type="signal peptide" evidence="1">
    <location>
        <begin position="1"/>
        <end position="19"/>
    </location>
</feature>
<comment type="caution">
    <text evidence="2">The sequence shown here is derived from an EMBL/GenBank/DDBJ whole genome shotgun (WGS) entry which is preliminary data.</text>
</comment>
<gene>
    <name evidence="2" type="ORF">CHS0354_033343</name>
</gene>
<evidence type="ECO:0000313" key="3">
    <source>
        <dbReference type="Proteomes" id="UP001195483"/>
    </source>
</evidence>
<evidence type="ECO:0000256" key="1">
    <source>
        <dbReference type="SAM" id="SignalP"/>
    </source>
</evidence>